<sequence>MSTPEDNVIETAHWSDRIKGALKSGMEFAIEHPAKASLGAWAAVYLTQAALLSGGASSADPTMSGLSAAIQVGLPAAIGISGSIAKRNRQEGQERIAEIKSHYKKPVGVVPEDYKAPVADYGVEEQSLEKAVELLSADKEAWKVFSGFIAKSDEARAEVISILDAKGQEASAGPQPEIEVVHGPAAGR</sequence>
<dbReference type="RefSeq" id="WP_085682234.1">
    <property type="nucleotide sequence ID" value="NZ_CP020932.1"/>
</dbReference>
<dbReference type="AlphaFoldDB" id="A0A1W6KFV5"/>
<gene>
    <name evidence="2" type="ORF">MARSALSMR5_04266</name>
</gene>
<name>A0A1W6KFV5_9GAMM</name>
<organism evidence="2 3">
    <name type="scientific">Marinobacter salarius</name>
    <dbReference type="NCBI Taxonomy" id="1420917"/>
    <lineage>
        <taxon>Bacteria</taxon>
        <taxon>Pseudomonadati</taxon>
        <taxon>Pseudomonadota</taxon>
        <taxon>Gammaproteobacteria</taxon>
        <taxon>Pseudomonadales</taxon>
        <taxon>Marinobacteraceae</taxon>
        <taxon>Marinobacter</taxon>
    </lineage>
</organism>
<geneLocation type="plasmid" evidence="3">
    <name>psmr5</name>
</geneLocation>
<accession>A0A1W6KFV5</accession>
<protein>
    <submittedName>
        <fullName evidence="2">Uncharacterized protein</fullName>
    </submittedName>
</protein>
<dbReference type="Proteomes" id="UP000193100">
    <property type="component" value="Plasmid pSMR5"/>
</dbReference>
<evidence type="ECO:0000313" key="3">
    <source>
        <dbReference type="Proteomes" id="UP000193100"/>
    </source>
</evidence>
<feature type="region of interest" description="Disordered" evidence="1">
    <location>
        <begin position="168"/>
        <end position="188"/>
    </location>
</feature>
<keyword evidence="2" id="KW-0614">Plasmid</keyword>
<dbReference type="GeneID" id="77258159"/>
<proteinExistence type="predicted"/>
<evidence type="ECO:0000256" key="1">
    <source>
        <dbReference type="SAM" id="MobiDB-lite"/>
    </source>
</evidence>
<evidence type="ECO:0000313" key="2">
    <source>
        <dbReference type="EMBL" id="ARM86283.1"/>
    </source>
</evidence>
<dbReference type="EMBL" id="CP020932">
    <property type="protein sequence ID" value="ARM86283.1"/>
    <property type="molecule type" value="Genomic_DNA"/>
</dbReference>
<reference evidence="2 3" key="1">
    <citation type="submission" date="2017-04" db="EMBL/GenBank/DDBJ databases">
        <title>Genome Sequence of Marinobacter salarius strain SMR5 Isolated from a culture of the Diatom Skeletonema marinoi.</title>
        <authorList>
            <person name="Topel M."/>
            <person name="Pinder M.I.M."/>
            <person name="Johansson O.N."/>
            <person name="Kourtchenko O."/>
            <person name="Godhe A."/>
            <person name="Clarke A.K."/>
        </authorList>
    </citation>
    <scope>NUCLEOTIDE SEQUENCE [LARGE SCALE GENOMIC DNA]</scope>
    <source>
        <strain evidence="2 3">SMR5</strain>
        <plasmid evidence="3">Plasmid psmr5</plasmid>
    </source>
</reference>